<reference evidence="2" key="1">
    <citation type="submission" date="2021-01" db="EMBL/GenBank/DDBJ databases">
        <title>Genome public.</title>
        <authorList>
            <person name="Liu C."/>
            <person name="Sun Q."/>
        </authorList>
    </citation>
    <scope>NUCLEOTIDE SEQUENCE</scope>
    <source>
        <strain evidence="2">YIM B02565</strain>
    </source>
</reference>
<name>A0A937FFL7_9CLOT</name>
<dbReference type="PANTHER" id="PTHR30087:SF0">
    <property type="entry name" value="INNER MEMBRANE PROTEIN"/>
    <property type="match status" value="1"/>
</dbReference>
<evidence type="ECO:0000313" key="3">
    <source>
        <dbReference type="Proteomes" id="UP000623681"/>
    </source>
</evidence>
<protein>
    <submittedName>
        <fullName evidence="2">DUF1722 domain-containing protein</fullName>
    </submittedName>
</protein>
<proteinExistence type="predicted"/>
<feature type="domain" description="DUF1722" evidence="1">
    <location>
        <begin position="191"/>
        <end position="307"/>
    </location>
</feature>
<dbReference type="InterPro" id="IPR007553">
    <property type="entry name" value="2-thiour_desulf"/>
</dbReference>
<gene>
    <name evidence="2" type="ORF">JK634_14875</name>
</gene>
<dbReference type="Pfam" id="PF08349">
    <property type="entry name" value="DUF1722"/>
    <property type="match status" value="1"/>
</dbReference>
<keyword evidence="3" id="KW-1185">Reference proteome</keyword>
<dbReference type="EMBL" id="JAESWA010000023">
    <property type="protein sequence ID" value="MBL4933095.1"/>
    <property type="molecule type" value="Genomic_DNA"/>
</dbReference>
<dbReference type="Proteomes" id="UP000623681">
    <property type="component" value="Unassembled WGS sequence"/>
</dbReference>
<organism evidence="2 3">
    <name type="scientific">Clostridium paridis</name>
    <dbReference type="NCBI Taxonomy" id="2803863"/>
    <lineage>
        <taxon>Bacteria</taxon>
        <taxon>Bacillati</taxon>
        <taxon>Bacillota</taxon>
        <taxon>Clostridia</taxon>
        <taxon>Eubacteriales</taxon>
        <taxon>Clostridiaceae</taxon>
        <taxon>Clostridium</taxon>
    </lineage>
</organism>
<dbReference type="Pfam" id="PF04463">
    <property type="entry name" value="2-thiour_desulf"/>
    <property type="match status" value="1"/>
</dbReference>
<dbReference type="InterPro" id="IPR013560">
    <property type="entry name" value="DUF1722"/>
</dbReference>
<dbReference type="RefSeq" id="WP_202768463.1">
    <property type="nucleotide sequence ID" value="NZ_JAESWA010000023.1"/>
</dbReference>
<dbReference type="PANTHER" id="PTHR30087">
    <property type="entry name" value="INNER MEMBRANE PROTEIN"/>
    <property type="match status" value="1"/>
</dbReference>
<evidence type="ECO:0000313" key="2">
    <source>
        <dbReference type="EMBL" id="MBL4933095.1"/>
    </source>
</evidence>
<comment type="caution">
    <text evidence="2">The sequence shown here is derived from an EMBL/GenBank/DDBJ whole genome shotgun (WGS) entry which is preliminary data.</text>
</comment>
<accession>A0A937FFL7</accession>
<sequence length="322" mass="37313">MEDCNKPQLVVSRCLGFSKCRYNGQGYNDKFVDKLKDYVNYITVCPEVEIGLGVPRESLRLIKEKDDIELFQPTTEKVFTEAMESYSSRFLDKIKDIDGFILKGKSPSCGIKEVKIYLGKVKAVGTIKGSGIFAVKAMDKYPYLAIEEEGRLKNLKIREHFLTKVYIMFEFRKVMERGLIGELIDFHAHNKFLFMAYNQKEQKIMGRILENQENKNIEKIMNEYREHLGLTFARLPRYTSYISTLMKIFGHFSDNITSKEKGFILSTFDKYREGKIHLSVLVNLIRSYVIKYEEDCLINQSIWTPYPEGLLDISDSGKEGGL</sequence>
<dbReference type="AlphaFoldDB" id="A0A937FFL7"/>
<evidence type="ECO:0000259" key="1">
    <source>
        <dbReference type="Pfam" id="PF08349"/>
    </source>
</evidence>